<sequence>NYMMNVSFNYEGDIVEFDENGDPPGRYDILNYQQKEDGTYDYVTVGIWNNRTINWMSDMQYGPNTSVKSVCSPPCPLGHYK</sequence>
<proteinExistence type="predicted"/>
<dbReference type="InterPro" id="IPR028082">
    <property type="entry name" value="Peripla_BP_I"/>
</dbReference>
<dbReference type="InterPro" id="IPR050726">
    <property type="entry name" value="mGluR"/>
</dbReference>
<evidence type="ECO:0000313" key="2">
    <source>
        <dbReference type="EMBL" id="KAF2889030.1"/>
    </source>
</evidence>
<keyword evidence="3" id="KW-1185">Reference proteome</keyword>
<evidence type="ECO:0000313" key="3">
    <source>
        <dbReference type="Proteomes" id="UP000801492"/>
    </source>
</evidence>
<organism evidence="2 3">
    <name type="scientific">Ignelater luminosus</name>
    <name type="common">Cucubano</name>
    <name type="synonym">Pyrophorus luminosus</name>
    <dbReference type="NCBI Taxonomy" id="2038154"/>
    <lineage>
        <taxon>Eukaryota</taxon>
        <taxon>Metazoa</taxon>
        <taxon>Ecdysozoa</taxon>
        <taxon>Arthropoda</taxon>
        <taxon>Hexapoda</taxon>
        <taxon>Insecta</taxon>
        <taxon>Pterygota</taxon>
        <taxon>Neoptera</taxon>
        <taxon>Endopterygota</taxon>
        <taxon>Coleoptera</taxon>
        <taxon>Polyphaga</taxon>
        <taxon>Elateriformia</taxon>
        <taxon>Elateroidea</taxon>
        <taxon>Elateridae</taxon>
        <taxon>Agrypninae</taxon>
        <taxon>Pyrophorini</taxon>
        <taxon>Ignelater</taxon>
    </lineage>
</organism>
<keyword evidence="1" id="KW-0325">Glycoprotein</keyword>
<dbReference type="OrthoDB" id="425344at2759"/>
<feature type="non-terminal residue" evidence="2">
    <location>
        <position position="81"/>
    </location>
</feature>
<dbReference type="EMBL" id="VTPC01071529">
    <property type="protein sequence ID" value="KAF2889030.1"/>
    <property type="molecule type" value="Genomic_DNA"/>
</dbReference>
<protein>
    <submittedName>
        <fullName evidence="2">Uncharacterized protein</fullName>
    </submittedName>
</protein>
<feature type="non-terminal residue" evidence="2">
    <location>
        <position position="1"/>
    </location>
</feature>
<dbReference type="SUPFAM" id="SSF53822">
    <property type="entry name" value="Periplasmic binding protein-like I"/>
    <property type="match status" value="1"/>
</dbReference>
<dbReference type="Gene3D" id="3.40.50.2300">
    <property type="match status" value="2"/>
</dbReference>
<comment type="caution">
    <text evidence="2">The sequence shown here is derived from an EMBL/GenBank/DDBJ whole genome shotgun (WGS) entry which is preliminary data.</text>
</comment>
<dbReference type="Proteomes" id="UP000801492">
    <property type="component" value="Unassembled WGS sequence"/>
</dbReference>
<evidence type="ECO:0000256" key="1">
    <source>
        <dbReference type="ARBA" id="ARBA00023180"/>
    </source>
</evidence>
<name>A0A8K0CSY4_IGNLU</name>
<reference evidence="2" key="1">
    <citation type="submission" date="2019-08" db="EMBL/GenBank/DDBJ databases">
        <title>The genome of the North American firefly Photinus pyralis.</title>
        <authorList>
            <consortium name="Photinus pyralis genome working group"/>
            <person name="Fallon T.R."/>
            <person name="Sander Lower S.E."/>
            <person name="Weng J.-K."/>
        </authorList>
    </citation>
    <scope>NUCLEOTIDE SEQUENCE</scope>
    <source>
        <strain evidence="2">TRF0915ILg1</strain>
        <tissue evidence="2">Whole body</tissue>
    </source>
</reference>
<dbReference type="PANTHER" id="PTHR24060">
    <property type="entry name" value="METABOTROPIC GLUTAMATE RECEPTOR"/>
    <property type="match status" value="1"/>
</dbReference>
<dbReference type="AlphaFoldDB" id="A0A8K0CSY4"/>
<accession>A0A8K0CSY4</accession>
<gene>
    <name evidence="2" type="ORF">ILUMI_17143</name>
</gene>